<feature type="transmembrane region" description="Helical" evidence="3">
    <location>
        <begin position="728"/>
        <end position="752"/>
    </location>
</feature>
<dbReference type="PROSITE" id="PS50102">
    <property type="entry name" value="RRM"/>
    <property type="match status" value="1"/>
</dbReference>
<dbReference type="InterPro" id="IPR006553">
    <property type="entry name" value="Leu-rich_rpt_Cys-con_subtyp"/>
</dbReference>
<evidence type="ECO:0000256" key="3">
    <source>
        <dbReference type="SAM" id="Phobius"/>
    </source>
</evidence>
<protein>
    <recommendedName>
        <fullName evidence="4">RRM domain-containing protein</fullName>
    </recommendedName>
</protein>
<dbReference type="SMART" id="SM00367">
    <property type="entry name" value="LRR_CC"/>
    <property type="match status" value="4"/>
</dbReference>
<dbReference type="EMBL" id="SDRB02012660">
    <property type="protein sequence ID" value="THF97048.1"/>
    <property type="molecule type" value="Genomic_DNA"/>
</dbReference>
<dbReference type="Pfam" id="PF13516">
    <property type="entry name" value="LRR_6"/>
    <property type="match status" value="1"/>
</dbReference>
<keyword evidence="3" id="KW-1133">Transmembrane helix</keyword>
<dbReference type="InterPro" id="IPR001611">
    <property type="entry name" value="Leu-rich_rpt"/>
</dbReference>
<feature type="transmembrane region" description="Helical" evidence="3">
    <location>
        <begin position="698"/>
        <end position="716"/>
    </location>
</feature>
<feature type="region of interest" description="Disordered" evidence="2">
    <location>
        <begin position="1003"/>
        <end position="1024"/>
    </location>
</feature>
<organism evidence="5 6">
    <name type="scientific">Camellia sinensis var. sinensis</name>
    <name type="common">China tea</name>
    <dbReference type="NCBI Taxonomy" id="542762"/>
    <lineage>
        <taxon>Eukaryota</taxon>
        <taxon>Viridiplantae</taxon>
        <taxon>Streptophyta</taxon>
        <taxon>Embryophyta</taxon>
        <taxon>Tracheophyta</taxon>
        <taxon>Spermatophyta</taxon>
        <taxon>Magnoliopsida</taxon>
        <taxon>eudicotyledons</taxon>
        <taxon>Gunneridae</taxon>
        <taxon>Pentapetalae</taxon>
        <taxon>asterids</taxon>
        <taxon>Ericales</taxon>
        <taxon>Theaceae</taxon>
        <taxon>Camellia</taxon>
    </lineage>
</organism>
<feature type="region of interest" description="Disordered" evidence="2">
    <location>
        <begin position="949"/>
        <end position="975"/>
    </location>
</feature>
<dbReference type="Proteomes" id="UP000306102">
    <property type="component" value="Unassembled WGS sequence"/>
</dbReference>
<evidence type="ECO:0000313" key="6">
    <source>
        <dbReference type="Proteomes" id="UP000306102"/>
    </source>
</evidence>
<keyword evidence="6" id="KW-1185">Reference proteome</keyword>
<evidence type="ECO:0000256" key="1">
    <source>
        <dbReference type="PROSITE-ProRule" id="PRU00176"/>
    </source>
</evidence>
<keyword evidence="1" id="KW-0694">RNA-binding</keyword>
<dbReference type="InterPro" id="IPR007246">
    <property type="entry name" value="Gaa1"/>
</dbReference>
<dbReference type="Pfam" id="PF00076">
    <property type="entry name" value="RRM_1"/>
    <property type="match status" value="1"/>
</dbReference>
<dbReference type="InterPro" id="IPR032675">
    <property type="entry name" value="LRR_dom_sf"/>
</dbReference>
<feature type="region of interest" description="Disordered" evidence="2">
    <location>
        <begin position="207"/>
        <end position="247"/>
    </location>
</feature>
<dbReference type="Gene3D" id="3.30.70.330">
    <property type="match status" value="1"/>
</dbReference>
<dbReference type="SUPFAM" id="SSF52047">
    <property type="entry name" value="RNI-like"/>
    <property type="match status" value="1"/>
</dbReference>
<feature type="compositionally biased region" description="Basic and acidic residues" evidence="2">
    <location>
        <begin position="223"/>
        <end position="232"/>
    </location>
</feature>
<dbReference type="PANTHER" id="PTHR13304:SF0">
    <property type="entry name" value="GLYCOSYLPHOSPHATIDYLINOSITOL ANCHOR ATTACHMENT 1 PROTEIN"/>
    <property type="match status" value="1"/>
</dbReference>
<dbReference type="Gene3D" id="3.80.10.10">
    <property type="entry name" value="Ribonuclease Inhibitor"/>
    <property type="match status" value="1"/>
</dbReference>
<feature type="transmembrane region" description="Helical" evidence="3">
    <location>
        <begin position="791"/>
        <end position="810"/>
    </location>
</feature>
<evidence type="ECO:0000259" key="4">
    <source>
        <dbReference type="PROSITE" id="PS50102"/>
    </source>
</evidence>
<dbReference type="GO" id="GO:0003723">
    <property type="term" value="F:RNA binding"/>
    <property type="evidence" value="ECO:0007669"/>
    <property type="project" value="UniProtKB-UniRule"/>
</dbReference>
<evidence type="ECO:0000313" key="5">
    <source>
        <dbReference type="EMBL" id="THF97048.1"/>
    </source>
</evidence>
<dbReference type="SUPFAM" id="SSF54928">
    <property type="entry name" value="RNA-binding domain, RBD"/>
    <property type="match status" value="1"/>
</dbReference>
<dbReference type="Pfam" id="PF04114">
    <property type="entry name" value="Gaa1"/>
    <property type="match status" value="1"/>
</dbReference>
<dbReference type="STRING" id="542762.A0A4S4D490"/>
<keyword evidence="3" id="KW-0812">Transmembrane</keyword>
<keyword evidence="3" id="KW-0472">Membrane</keyword>
<dbReference type="InterPro" id="IPR035979">
    <property type="entry name" value="RBD_domain_sf"/>
</dbReference>
<evidence type="ECO:0000256" key="2">
    <source>
        <dbReference type="SAM" id="MobiDB-lite"/>
    </source>
</evidence>
<gene>
    <name evidence="5" type="ORF">TEA_020472</name>
</gene>
<feature type="transmembrane region" description="Helical" evidence="3">
    <location>
        <begin position="764"/>
        <end position="785"/>
    </location>
</feature>
<dbReference type="GO" id="GO:0042765">
    <property type="term" value="C:GPI-anchor transamidase complex"/>
    <property type="evidence" value="ECO:0007669"/>
    <property type="project" value="InterPro"/>
</dbReference>
<feature type="transmembrane region" description="Helical" evidence="3">
    <location>
        <begin position="14"/>
        <end position="43"/>
    </location>
</feature>
<comment type="caution">
    <text evidence="5">The sequence shown here is derived from an EMBL/GenBank/DDBJ whole genome shotgun (WGS) entry which is preliminary data.</text>
</comment>
<dbReference type="PANTHER" id="PTHR13304">
    <property type="entry name" value="GLYCOSYLPHOSPHATIDYLINOSITOL ANCHOR ATTACHMENT 1 PROTEIN"/>
    <property type="match status" value="1"/>
</dbReference>
<accession>A0A4S4D490</accession>
<sequence>MVESEPLKPKPRPIVHIGIFLISHSLLISVVCCTAGVLALLLLPVLAKNTCISENALVPGSAHPMLTSQDVSEANKFVKEITNLKPTGTSILEAISQSQPSISEVASTSERGAMAHHQPYDPYYLHQAPEYGFNNDRNSINTLFVSGLPDDVKAREIHNLFRRRSGFDSCQLKYTGCGTQVVAFATFVNHQSAMAALHSLNGVKFNPQAGSDSSVQNESQQPRGHDPSTAESRDDEDGSAHPMLTSQDVSEANKFVKEITNLKPTGTSMYRNPRPDSTAYGGLSAEVCYHKFHPQLNKFYPLHFFSGPDSGIIQENCSCSSYSINTVGIIRAPCGDGKEAIVLVTPYNSVNVSLGEALSLGIASLVFSLLTRVTWLAKDIIWLAADSQHGEYASVAAWLRDYHTPLFGGLAKLNSEMCHESSVLYELKKSPVTRAEVSDVFRRAGTMAAALVIKVADGNDEVEKETLGIYAEASNGQMPNLDLINVVSYLAVHGQGLRVKVEKFSSLLDSKWLSVLGERFESLGKVARSLNPQWKFGMPVADYIEGTATLASSLYHQALGVPTGPHGAFRDYQVDAITLEISPIVSSNKRRQNEFLLQGGRLVEGVLRSVNNLLEKFHQSFFLYLLTSPSKFVSVGVYMIAFALLVAPFHWLRLLFILMPISLILVQKKTHSLLLQPLLTSLPSLLNHGIAFTMQKQCLLFTYGVLFIITLLPYFISQILSCTPTNSLLIWVLLSVFCLLALRMILGSSFSLTSVSQLQKKEWALLKSVTISAAFVCLCLMSVINFATAEIGALLIVPMCLMATPLRFELKARSLRSITRAACNLVLAFIGFPPIAYAISKGLFEGFGSVNVGDFWNWLESLWAWNSATYLYEMRLIHKSNTGLEDGDGSLGVSRGGKEEIVRRTVELVWNHNCGTKTEIEIENQNCESVRNHSTRIGEIENENQWNRCKHGHNPLRRAPPIHLPAPPSSSSVRRRLPSLQAVAPPLPLFAVPSLSASPPLLPLSPPSSPTSLSSPSSPSPPAATPPLYPITSFSPPPLSFHWLLLLSSLKDLSIVFSSVTEDFDSDRFNSRFQHSDCELQLESLALSGTRYGDYGLDWLWRNCKKLKKLQLRSCEVIGDDSDFVKCLQGLQEVELRTCRTIIDEVLLKLAENCTSLKSLLVYDGGSREGLLKFINQTRCSLQKLDFRIPLDLENNHLLAMAENFRGLSSLRLQSCCLVTGEGLKTIGIAMSDGLEELGLINCDVVEREPGLLTTLGQNLRHLRKLDLSYNEMLVDKELTSMLASCISLSELRLRGCKGLTNAAIVSMFKSCKHLEIVDIMHCCGIEPEAVELFLLNCRQLRQVQVEESKLSDAARSWASNKFIEVVV</sequence>
<proteinExistence type="predicted"/>
<dbReference type="GO" id="GO:0016255">
    <property type="term" value="P:attachment of GPI anchor to protein"/>
    <property type="evidence" value="ECO:0007669"/>
    <property type="project" value="TreeGrafter"/>
</dbReference>
<reference evidence="5 6" key="1">
    <citation type="journal article" date="2018" name="Proc. Natl. Acad. Sci. U.S.A.">
        <title>Draft genome sequence of Camellia sinensis var. sinensis provides insights into the evolution of the tea genome and tea quality.</title>
        <authorList>
            <person name="Wei C."/>
            <person name="Yang H."/>
            <person name="Wang S."/>
            <person name="Zhao J."/>
            <person name="Liu C."/>
            <person name="Gao L."/>
            <person name="Xia E."/>
            <person name="Lu Y."/>
            <person name="Tai Y."/>
            <person name="She G."/>
            <person name="Sun J."/>
            <person name="Cao H."/>
            <person name="Tong W."/>
            <person name="Gao Q."/>
            <person name="Li Y."/>
            <person name="Deng W."/>
            <person name="Jiang X."/>
            <person name="Wang W."/>
            <person name="Chen Q."/>
            <person name="Zhang S."/>
            <person name="Li H."/>
            <person name="Wu J."/>
            <person name="Wang P."/>
            <person name="Li P."/>
            <person name="Shi C."/>
            <person name="Zheng F."/>
            <person name="Jian J."/>
            <person name="Huang B."/>
            <person name="Shan D."/>
            <person name="Shi M."/>
            <person name="Fang C."/>
            <person name="Yue Y."/>
            <person name="Li F."/>
            <person name="Li D."/>
            <person name="Wei S."/>
            <person name="Han B."/>
            <person name="Jiang C."/>
            <person name="Yin Y."/>
            <person name="Xia T."/>
            <person name="Zhang Z."/>
            <person name="Bennetzen J.L."/>
            <person name="Zhao S."/>
            <person name="Wan X."/>
        </authorList>
    </citation>
    <scope>NUCLEOTIDE SEQUENCE [LARGE SCALE GENOMIC DNA]</scope>
    <source>
        <strain evidence="6">cv. Shuchazao</strain>
        <tissue evidence="5">Leaf</tissue>
    </source>
</reference>
<feature type="transmembrane region" description="Helical" evidence="3">
    <location>
        <begin position="822"/>
        <end position="839"/>
    </location>
</feature>
<dbReference type="InterPro" id="IPR012677">
    <property type="entry name" value="Nucleotide-bd_a/b_plait_sf"/>
</dbReference>
<feature type="compositionally biased region" description="Polar residues" evidence="2">
    <location>
        <begin position="208"/>
        <end position="222"/>
    </location>
</feature>
<name>A0A4S4D490_CAMSN</name>
<dbReference type="InterPro" id="IPR000504">
    <property type="entry name" value="RRM_dom"/>
</dbReference>
<feature type="domain" description="RRM" evidence="4">
    <location>
        <begin position="141"/>
        <end position="220"/>
    </location>
</feature>